<proteinExistence type="predicted"/>
<feature type="coiled-coil region" evidence="1">
    <location>
        <begin position="828"/>
        <end position="862"/>
    </location>
</feature>
<dbReference type="PANTHER" id="PTHR32114:SF2">
    <property type="entry name" value="ABC TRANSPORTER ABCH.3"/>
    <property type="match status" value="1"/>
</dbReference>
<dbReference type="RefSeq" id="WP_347372089.1">
    <property type="nucleotide sequence ID" value="NZ_JBDOJC010000001.1"/>
</dbReference>
<dbReference type="InterPro" id="IPR027417">
    <property type="entry name" value="P-loop_NTPase"/>
</dbReference>
<dbReference type="InterPro" id="IPR038729">
    <property type="entry name" value="Rad50/SbcC_AAA"/>
</dbReference>
<name>A0ABV0FL72_9NEIS</name>
<reference evidence="3 4" key="1">
    <citation type="submission" date="2024-05" db="EMBL/GenBank/DDBJ databases">
        <authorList>
            <person name="De Oliveira J.P."/>
            <person name="Noriler S.A."/>
            <person name="De Oliveira A.G."/>
            <person name="Sipoli D.S."/>
        </authorList>
    </citation>
    <scope>NUCLEOTIDE SEQUENCE [LARGE SCALE GENOMIC DNA]</scope>
    <source>
        <strain evidence="3 4">LABIM189</strain>
    </source>
</reference>
<evidence type="ECO:0000256" key="1">
    <source>
        <dbReference type="SAM" id="Coils"/>
    </source>
</evidence>
<evidence type="ECO:0000313" key="3">
    <source>
        <dbReference type="EMBL" id="MEO2219624.1"/>
    </source>
</evidence>
<feature type="coiled-coil region" evidence="1">
    <location>
        <begin position="753"/>
        <end position="787"/>
    </location>
</feature>
<feature type="coiled-coil region" evidence="1">
    <location>
        <begin position="475"/>
        <end position="509"/>
    </location>
</feature>
<gene>
    <name evidence="3" type="ORF">ABGV49_21435</name>
</gene>
<dbReference type="Proteomes" id="UP001455709">
    <property type="component" value="Unassembled WGS sequence"/>
</dbReference>
<organism evidence="3 4">
    <name type="scientific">Chromobacterium vaccinii</name>
    <dbReference type="NCBI Taxonomy" id="1108595"/>
    <lineage>
        <taxon>Bacteria</taxon>
        <taxon>Pseudomonadati</taxon>
        <taxon>Pseudomonadota</taxon>
        <taxon>Betaproteobacteria</taxon>
        <taxon>Neisseriales</taxon>
        <taxon>Chromobacteriaceae</taxon>
        <taxon>Chromobacterium</taxon>
    </lineage>
</organism>
<comment type="caution">
    <text evidence="3">The sequence shown here is derived from an EMBL/GenBank/DDBJ whole genome shotgun (WGS) entry which is preliminary data.</text>
</comment>
<dbReference type="Pfam" id="PF13476">
    <property type="entry name" value="AAA_23"/>
    <property type="match status" value="1"/>
</dbReference>
<keyword evidence="4" id="KW-1185">Reference proteome</keyword>
<dbReference type="PANTHER" id="PTHR32114">
    <property type="entry name" value="ABC TRANSPORTER ABCH.3"/>
    <property type="match status" value="1"/>
</dbReference>
<protein>
    <submittedName>
        <fullName evidence="3">AAA family ATPase</fullName>
    </submittedName>
</protein>
<keyword evidence="1" id="KW-0175">Coiled coil</keyword>
<evidence type="ECO:0000313" key="4">
    <source>
        <dbReference type="Proteomes" id="UP001455709"/>
    </source>
</evidence>
<sequence>MQQYSEALSLPSELRDTLTQLMVGASFTEETLRDDCLPLLLMMRGHAVIAFAVGNGTDYERQYEAFKKHYLKRSSEWSAKDVSFVYCIPANITVHEFFRSSIEVDVYFCRKYVVQLDRDLVTSLARLPFLPLSPITPGVQTRPPSAQTLLQQRKLKAELARALVVPAKSSASAILGACLEGAYGAPDKFAGTLAETSSEPTAEERVQTTLRSISIENFRAYRTKKTFEFGAAITVLYGPNGFGKTSFFDAIDFAVTGGVGRLTKASGGLAKAAKHLDSSDNEPTAVTLTLERDGQPHVITRNLADHNNAQVDGKVTSRKDVLSLLTGGASAAADRVDNMVDLFRATHLFSQDRQELTQDVAVKCELPADIVSRMLAFEDYVSGLKKAEEVLRLARQTLAEARMQAQDARGVIDTEREDLKRLEGLASVDTSPEALDARFTELGQAISSSGFNVSGISPRDTRALRAVLESFAAEAVRLRATVSKAIEQVANLKTQHGQLESMRTQLEERKVLVEQAEVSANAASERHGALTSELAQFKTQEQALQNRRDWWTWAASVQPEYARLIEQSQALTEGLAMLTQRLNQQKEAQSKALSTKQDAAATLQRLEAALKTAGDSRLRAQWVKEQAGLWVQVEPRLIAVQALEAKLQGSSETKRARLAEAQQVVLAQELLVARVERELSSARSNETTLKQLIAELRTHVDGATCLLCGHDHGTQGALLAAIDRRMAQGDLVVQLNETLATERAKLQTQLAARQVLTEELGQDEQQLGQAKTERESLERQRMAYEMALSSAGLSLSNDTAKQLAQMSSQTHEAEMLAASAVNGARQLLEAANIALGSAQDDCQTLEREHQASTTALEAVKRRLDEVLADANRGMVNLGAGLQSLTEALQDADVRLAQTSSSVHTASNALDDQKAVNAAAKATLAAARTSHQQAVQTWNTCQTNVQSLVAGLKAAGFDSNVSEEQLRQRIQAATAREVLALGLRDRVAELEVAVDTAATSAAFQSIFDRILAAEKLVEQADERAQKVEPWVAYFEDVTKLLGGQQAVATEHFITEYGPRTAVIQQRLRPVYGFGEVEVSSKDSAISIRVHRKGKELRPTDYFSQSQVQTLVLGLFLTACSSQTWSGFSSIMMDDPVTHFDDLNTYALLDLILGLQSSPEGERQFVISTCDEKLLQLARQKFRHMGAAAKFYRFSAIGAEGPMVNEIPA</sequence>
<dbReference type="EMBL" id="JBDOJC010000001">
    <property type="protein sequence ID" value="MEO2219624.1"/>
    <property type="molecule type" value="Genomic_DNA"/>
</dbReference>
<feature type="domain" description="Rad50/SbcC-type AAA" evidence="2">
    <location>
        <begin position="212"/>
        <end position="389"/>
    </location>
</feature>
<accession>A0ABV0FL72</accession>
<dbReference type="Gene3D" id="3.40.50.300">
    <property type="entry name" value="P-loop containing nucleotide triphosphate hydrolases"/>
    <property type="match status" value="2"/>
</dbReference>
<dbReference type="SUPFAM" id="SSF52540">
    <property type="entry name" value="P-loop containing nucleoside triphosphate hydrolases"/>
    <property type="match status" value="1"/>
</dbReference>
<evidence type="ECO:0000259" key="2">
    <source>
        <dbReference type="Pfam" id="PF13476"/>
    </source>
</evidence>